<evidence type="ECO:0000313" key="2">
    <source>
        <dbReference type="Proteomes" id="UP000239917"/>
    </source>
</evidence>
<evidence type="ECO:0000313" key="1">
    <source>
        <dbReference type="EMBL" id="PPI82412.1"/>
    </source>
</evidence>
<sequence>MAHSNAPNNDVSEVMIRLGISETDLSKLLKVADIDYPIHASPERSTDTHPLSEKEVEVLRSGGAKGLDAGPNLHIARVNSLRRLIEECQTLIEHALNSESVAKLLQISVAEVERNAQRSPPYLHGFELEPGVWRFPAWQFTDAGEIPHLATILSILAHRKPIFLDRFMRLPHCDLEIDHKPVSPRDWLIAKQDPDQIFQLVRPLESD</sequence>
<dbReference type="Proteomes" id="UP000239917">
    <property type="component" value="Unassembled WGS sequence"/>
</dbReference>
<organism evidence="1 2">
    <name type="scientific">Marinobacter maroccanus</name>
    <dbReference type="NCBI Taxonomy" id="2055143"/>
    <lineage>
        <taxon>Bacteria</taxon>
        <taxon>Pseudomonadati</taxon>
        <taxon>Pseudomonadota</taxon>
        <taxon>Gammaproteobacteria</taxon>
        <taxon>Pseudomonadales</taxon>
        <taxon>Marinobacteraceae</taxon>
        <taxon>Marinobacter</taxon>
    </lineage>
</organism>
<dbReference type="EMBL" id="PSSX01000031">
    <property type="protein sequence ID" value="PPI82412.1"/>
    <property type="molecule type" value="Genomic_DNA"/>
</dbReference>
<reference evidence="1 2" key="1">
    <citation type="submission" date="2018-01" db="EMBL/GenBank/DDBJ databases">
        <title>Complete genome sequences of the type strains of Marinobacter flavimaris and Marinobacter maroccanus.</title>
        <authorList>
            <person name="Palau M."/>
            <person name="Boujida N."/>
            <person name="Manresa A."/>
            <person name="Minana-Galbis D."/>
        </authorList>
    </citation>
    <scope>NUCLEOTIDE SEQUENCE [LARGE SCALE GENOMIC DNA]</scope>
    <source>
        <strain evidence="1 2">N4</strain>
    </source>
</reference>
<protein>
    <submittedName>
        <fullName evidence="1">Uncharacterized protein</fullName>
    </submittedName>
</protein>
<name>A0A2S5Z5A3_9GAMM</name>
<gene>
    <name evidence="1" type="ORF">KEHDKFFH_19705</name>
</gene>
<proteinExistence type="predicted"/>
<accession>A0A2S5Z5A3</accession>
<comment type="caution">
    <text evidence="1">The sequence shown here is derived from an EMBL/GenBank/DDBJ whole genome shotgun (WGS) entry which is preliminary data.</text>
</comment>
<keyword evidence="2" id="KW-1185">Reference proteome</keyword>
<dbReference type="OrthoDB" id="6194058at2"/>
<dbReference type="AlphaFoldDB" id="A0A2S5Z5A3"/>
<dbReference type="RefSeq" id="WP_104323477.1">
    <property type="nucleotide sequence ID" value="NZ_PSSX01000031.1"/>
</dbReference>